<evidence type="ECO:0000313" key="4">
    <source>
        <dbReference type="Proteomes" id="UP001176961"/>
    </source>
</evidence>
<comment type="caution">
    <text evidence="3">The sequence shown here is derived from an EMBL/GenBank/DDBJ whole genome shotgun (WGS) entry which is preliminary data.</text>
</comment>
<organism evidence="3 4">
    <name type="scientific">Cylicocyclus nassatus</name>
    <name type="common">Nematode worm</name>
    <dbReference type="NCBI Taxonomy" id="53992"/>
    <lineage>
        <taxon>Eukaryota</taxon>
        <taxon>Metazoa</taxon>
        <taxon>Ecdysozoa</taxon>
        <taxon>Nematoda</taxon>
        <taxon>Chromadorea</taxon>
        <taxon>Rhabditida</taxon>
        <taxon>Rhabditina</taxon>
        <taxon>Rhabditomorpha</taxon>
        <taxon>Strongyloidea</taxon>
        <taxon>Strongylidae</taxon>
        <taxon>Cylicocyclus</taxon>
    </lineage>
</organism>
<gene>
    <name evidence="3" type="ORF">CYNAS_LOCUS5199</name>
</gene>
<keyword evidence="2" id="KW-0812">Transmembrane</keyword>
<evidence type="ECO:0000256" key="2">
    <source>
        <dbReference type="SAM" id="Phobius"/>
    </source>
</evidence>
<evidence type="ECO:0000313" key="3">
    <source>
        <dbReference type="EMBL" id="CAJ0593216.1"/>
    </source>
</evidence>
<proteinExistence type="predicted"/>
<name>A0AA36GHU8_CYLNA</name>
<feature type="compositionally biased region" description="Polar residues" evidence="1">
    <location>
        <begin position="97"/>
        <end position="109"/>
    </location>
</feature>
<protein>
    <submittedName>
        <fullName evidence="3">Uncharacterized protein</fullName>
    </submittedName>
</protein>
<keyword evidence="2" id="KW-1133">Transmembrane helix</keyword>
<sequence length="142" mass="16151">MDNAVLVLALLTQKPLRTQGLHFSHRSASGTLFFPFWLVFLCLSVLATICFVCGYVLVVRRRRRIIGMIFSSPEFSLLEDYDNIPSDSDWTNVALLPSTNGINEQTTRKNGLRTPRTPQRSNRPTSRESPWKQLLAKSPLED</sequence>
<keyword evidence="4" id="KW-1185">Reference proteome</keyword>
<feature type="region of interest" description="Disordered" evidence="1">
    <location>
        <begin position="97"/>
        <end position="142"/>
    </location>
</feature>
<dbReference type="EMBL" id="CATQJL010000112">
    <property type="protein sequence ID" value="CAJ0593216.1"/>
    <property type="molecule type" value="Genomic_DNA"/>
</dbReference>
<accession>A0AA36GHU8</accession>
<evidence type="ECO:0000256" key="1">
    <source>
        <dbReference type="SAM" id="MobiDB-lite"/>
    </source>
</evidence>
<feature type="non-terminal residue" evidence="3">
    <location>
        <position position="1"/>
    </location>
</feature>
<dbReference type="AlphaFoldDB" id="A0AA36GHU8"/>
<feature type="transmembrane region" description="Helical" evidence="2">
    <location>
        <begin position="36"/>
        <end position="58"/>
    </location>
</feature>
<dbReference type="Proteomes" id="UP001176961">
    <property type="component" value="Unassembled WGS sequence"/>
</dbReference>
<keyword evidence="2" id="KW-0472">Membrane</keyword>
<reference evidence="3" key="1">
    <citation type="submission" date="2023-07" db="EMBL/GenBank/DDBJ databases">
        <authorList>
            <consortium name="CYATHOMIX"/>
        </authorList>
    </citation>
    <scope>NUCLEOTIDE SEQUENCE</scope>
    <source>
        <strain evidence="3">N/A</strain>
    </source>
</reference>